<evidence type="ECO:0000256" key="1">
    <source>
        <dbReference type="ARBA" id="ARBA00004123"/>
    </source>
</evidence>
<evidence type="ECO:0000313" key="5">
    <source>
        <dbReference type="Proteomes" id="UP000811609"/>
    </source>
</evidence>
<dbReference type="PANTHER" id="PTHR33172:SF104">
    <property type="entry name" value="OS02G0227100 PROTEIN"/>
    <property type="match status" value="1"/>
</dbReference>
<dbReference type="Proteomes" id="UP000811609">
    <property type="component" value="Chromosome 1"/>
</dbReference>
<dbReference type="AlphaFoldDB" id="A0A8T1RQ18"/>
<gene>
    <name evidence="4" type="ORF">CIPAW_01G230600</name>
</gene>
<dbReference type="GO" id="GO:0006950">
    <property type="term" value="P:response to stress"/>
    <property type="evidence" value="ECO:0007669"/>
    <property type="project" value="UniProtKB-ARBA"/>
</dbReference>
<sequence>MDEGRKQLLKGPNTPPYNHEQAKGKDYQWVIMEGHDNDDDDNNININNNYGGSSASNSLEDSSASLGSISSSDMVDDASSTSNSCSSSSHSSVSGPLYELSELIAQLPIKRGLSKYFEGKSQSFTSLSSVMRIEDLAKKETPCRRKMKACKSYGGGLDNHKQYTLPKATISKKASRGSLSSSSFPSRRSGSFLGISRPPPIPAQKMNF</sequence>
<evidence type="ECO:0000256" key="3">
    <source>
        <dbReference type="SAM" id="MobiDB-lite"/>
    </source>
</evidence>
<organism evidence="4 5">
    <name type="scientific">Carya illinoinensis</name>
    <name type="common">Pecan</name>
    <dbReference type="NCBI Taxonomy" id="32201"/>
    <lineage>
        <taxon>Eukaryota</taxon>
        <taxon>Viridiplantae</taxon>
        <taxon>Streptophyta</taxon>
        <taxon>Embryophyta</taxon>
        <taxon>Tracheophyta</taxon>
        <taxon>Spermatophyta</taxon>
        <taxon>Magnoliopsida</taxon>
        <taxon>eudicotyledons</taxon>
        <taxon>Gunneridae</taxon>
        <taxon>Pentapetalae</taxon>
        <taxon>rosids</taxon>
        <taxon>fabids</taxon>
        <taxon>Fagales</taxon>
        <taxon>Juglandaceae</taxon>
        <taxon>Carya</taxon>
    </lineage>
</organism>
<name>A0A8T1RQ18_CARIL</name>
<dbReference type="PANTHER" id="PTHR33172">
    <property type="entry name" value="OS08G0516900 PROTEIN"/>
    <property type="match status" value="1"/>
</dbReference>
<feature type="region of interest" description="Disordered" evidence="3">
    <location>
        <begin position="169"/>
        <end position="208"/>
    </location>
</feature>
<evidence type="ECO:0008006" key="6">
    <source>
        <dbReference type="Google" id="ProtNLM"/>
    </source>
</evidence>
<dbReference type="OrthoDB" id="694201at2759"/>
<dbReference type="EMBL" id="CM031809">
    <property type="protein sequence ID" value="KAG6669247.1"/>
    <property type="molecule type" value="Genomic_DNA"/>
</dbReference>
<keyword evidence="5" id="KW-1185">Reference proteome</keyword>
<accession>A0A8T1RQ18</accession>
<feature type="compositionally biased region" description="Low complexity" evidence="3">
    <location>
        <begin position="176"/>
        <end position="194"/>
    </location>
</feature>
<evidence type="ECO:0000313" key="4">
    <source>
        <dbReference type="EMBL" id="KAG6669247.1"/>
    </source>
</evidence>
<feature type="region of interest" description="Disordered" evidence="3">
    <location>
        <begin position="1"/>
        <end position="94"/>
    </location>
</feature>
<comment type="caution">
    <text evidence="4">The sequence shown here is derived from an EMBL/GenBank/DDBJ whole genome shotgun (WGS) entry which is preliminary data.</text>
</comment>
<reference evidence="4" key="1">
    <citation type="submission" date="2020-12" db="EMBL/GenBank/DDBJ databases">
        <title>WGS assembly of Carya illinoinensis cv. Pawnee.</title>
        <authorList>
            <person name="Platts A."/>
            <person name="Shu S."/>
            <person name="Wright S."/>
            <person name="Barry K."/>
            <person name="Edger P."/>
            <person name="Pires J.C."/>
            <person name="Schmutz J."/>
        </authorList>
    </citation>
    <scope>NUCLEOTIDE SEQUENCE</scope>
    <source>
        <tissue evidence="4">Leaf</tissue>
    </source>
</reference>
<proteinExistence type="predicted"/>
<evidence type="ECO:0000256" key="2">
    <source>
        <dbReference type="ARBA" id="ARBA00023242"/>
    </source>
</evidence>
<dbReference type="InterPro" id="IPR051992">
    <property type="entry name" value="OxStress_Response_Reg"/>
</dbReference>
<dbReference type="GO" id="GO:0005634">
    <property type="term" value="C:nucleus"/>
    <property type="evidence" value="ECO:0007669"/>
    <property type="project" value="UniProtKB-SubCell"/>
</dbReference>
<feature type="compositionally biased region" description="Low complexity" evidence="3">
    <location>
        <begin position="43"/>
        <end position="94"/>
    </location>
</feature>
<comment type="subcellular location">
    <subcellularLocation>
        <location evidence="1">Nucleus</location>
    </subcellularLocation>
</comment>
<keyword evidence="2" id="KW-0539">Nucleus</keyword>
<protein>
    <recommendedName>
        <fullName evidence="6">Oxidative stress 3</fullName>
    </recommendedName>
</protein>